<sequence>MVNHQTINDRMDYGGHDYKEPYGSAVKSTFFTQVLALLAMMQNTMNNMNNNDSTRFTAATTFGGLGRRRRRRRRKRSNMNEMGDNILLPMDDETIEILSQRISHAIDQFIMVYEL</sequence>
<reference evidence="1" key="2">
    <citation type="journal article" date="2021" name="World Allergy Organ. J.">
        <title>Chromosome-level assembly of Dermatophagoides farinae genome and transcriptome reveals two novel allergens Der f 37 and Der f 39.</title>
        <authorList>
            <person name="Chen J."/>
            <person name="Cai Z."/>
            <person name="Fan D."/>
            <person name="Hu J."/>
            <person name="Hou Y."/>
            <person name="He Y."/>
            <person name="Zhang Z."/>
            <person name="Zhao Z."/>
            <person name="Gao P."/>
            <person name="Hu W."/>
            <person name="Sun J."/>
            <person name="Li J."/>
            <person name="Ji K."/>
        </authorList>
    </citation>
    <scope>NUCLEOTIDE SEQUENCE</scope>
    <source>
        <strain evidence="1">JKM2019</strain>
    </source>
</reference>
<dbReference type="AlphaFoldDB" id="A0A9D4SEN8"/>
<proteinExistence type="predicted"/>
<organism evidence="1">
    <name type="scientific">Dermatophagoides farinae</name>
    <name type="common">American house dust mite</name>
    <dbReference type="NCBI Taxonomy" id="6954"/>
    <lineage>
        <taxon>Eukaryota</taxon>
        <taxon>Metazoa</taxon>
        <taxon>Ecdysozoa</taxon>
        <taxon>Arthropoda</taxon>
        <taxon>Chelicerata</taxon>
        <taxon>Arachnida</taxon>
        <taxon>Acari</taxon>
        <taxon>Acariformes</taxon>
        <taxon>Sarcoptiformes</taxon>
        <taxon>Astigmata</taxon>
        <taxon>Psoroptidia</taxon>
        <taxon>Analgoidea</taxon>
        <taxon>Pyroglyphidae</taxon>
        <taxon>Dermatophagoidinae</taxon>
        <taxon>Dermatophagoides</taxon>
    </lineage>
</organism>
<evidence type="ECO:0000313" key="1">
    <source>
        <dbReference type="EMBL" id="KAH7638931.1"/>
    </source>
</evidence>
<gene>
    <name evidence="1" type="ORF">HUG17_2964</name>
</gene>
<comment type="caution">
    <text evidence="1">The sequence shown here is derived from an EMBL/GenBank/DDBJ whole genome shotgun (WGS) entry which is preliminary data.</text>
</comment>
<protein>
    <submittedName>
        <fullName evidence="1">Uncharacterized protein</fullName>
    </submittedName>
</protein>
<reference evidence="1" key="1">
    <citation type="submission" date="2020-06" db="EMBL/GenBank/DDBJ databases">
        <authorList>
            <person name="Ji K."/>
            <person name="Li J."/>
        </authorList>
    </citation>
    <scope>NUCLEOTIDE SEQUENCE</scope>
    <source>
        <strain evidence="1">JKM2019</strain>
        <tissue evidence="1">Whole body</tissue>
    </source>
</reference>
<dbReference type="EMBL" id="SDOV01000007">
    <property type="protein sequence ID" value="KAH7638931.1"/>
    <property type="molecule type" value="Genomic_DNA"/>
</dbReference>
<name>A0A9D4SEN8_DERFA</name>
<dbReference type="Proteomes" id="UP000828236">
    <property type="component" value="Unassembled WGS sequence"/>
</dbReference>
<accession>A0A9D4SEN8</accession>